<dbReference type="eggNOG" id="arCOG03876">
    <property type="taxonomic scope" value="Archaea"/>
</dbReference>
<keyword evidence="1" id="KW-0812">Transmembrane</keyword>
<protein>
    <submittedName>
        <fullName evidence="2">PaREP5</fullName>
    </submittedName>
</protein>
<dbReference type="STRING" id="698757.Pogu_1263"/>
<organism evidence="2 3">
    <name type="scientific">Pyrobaculum oguniense (strain DSM 13380 / JCM 10595 / TE7)</name>
    <dbReference type="NCBI Taxonomy" id="698757"/>
    <lineage>
        <taxon>Archaea</taxon>
        <taxon>Thermoproteota</taxon>
        <taxon>Thermoprotei</taxon>
        <taxon>Thermoproteales</taxon>
        <taxon>Thermoproteaceae</taxon>
        <taxon>Pyrobaculum</taxon>
    </lineage>
</organism>
<gene>
    <name evidence="2" type="ordered locus">Pogu_1263</name>
</gene>
<evidence type="ECO:0000313" key="3">
    <source>
        <dbReference type="Proteomes" id="UP000009062"/>
    </source>
</evidence>
<accession>H6QA89</accession>
<sequence>MSEIVWATIGTSLTVIGMLGGALYWLGGKFKEVEERFKQIDERFTGGGEV</sequence>
<proteinExistence type="predicted"/>
<reference evidence="2 3" key="1">
    <citation type="journal article" date="2012" name="Stand. Genomic Sci.">
        <title>Complete genome sequence of Pyrobaculum oguniense.</title>
        <authorList>
            <person name="Bernick D.L."/>
            <person name="Karplus K."/>
            <person name="Lui L.M."/>
            <person name="Coker J.K."/>
            <person name="Murphy J.N."/>
            <person name="Chan P.P."/>
            <person name="Cozen A.E."/>
            <person name="Lowe T.M."/>
        </authorList>
    </citation>
    <scope>NUCLEOTIDE SEQUENCE [LARGE SCALE GENOMIC DNA]</scope>
    <source>
        <strain evidence="2 3">TE7</strain>
    </source>
</reference>
<dbReference type="EMBL" id="CP003316">
    <property type="protein sequence ID" value="AFA39290.1"/>
    <property type="molecule type" value="Genomic_DNA"/>
</dbReference>
<dbReference type="KEGG" id="pog:Pogu_1263"/>
<evidence type="ECO:0000256" key="1">
    <source>
        <dbReference type="SAM" id="Phobius"/>
    </source>
</evidence>
<name>H6QA89_PYROT</name>
<dbReference type="Proteomes" id="UP000009062">
    <property type="component" value="Chromosome"/>
</dbReference>
<dbReference type="HOGENOM" id="CLU_3113222_0_0_2"/>
<keyword evidence="3" id="KW-1185">Reference proteome</keyword>
<dbReference type="AlphaFoldDB" id="H6QA89"/>
<feature type="transmembrane region" description="Helical" evidence="1">
    <location>
        <begin position="6"/>
        <end position="26"/>
    </location>
</feature>
<evidence type="ECO:0000313" key="2">
    <source>
        <dbReference type="EMBL" id="AFA39290.1"/>
    </source>
</evidence>
<keyword evidence="1" id="KW-1133">Transmembrane helix</keyword>
<keyword evidence="1" id="KW-0472">Membrane</keyword>